<dbReference type="Proteomes" id="UP000499080">
    <property type="component" value="Unassembled WGS sequence"/>
</dbReference>
<organism evidence="1 2">
    <name type="scientific">Araneus ventricosus</name>
    <name type="common">Orbweaver spider</name>
    <name type="synonym">Epeira ventricosa</name>
    <dbReference type="NCBI Taxonomy" id="182803"/>
    <lineage>
        <taxon>Eukaryota</taxon>
        <taxon>Metazoa</taxon>
        <taxon>Ecdysozoa</taxon>
        <taxon>Arthropoda</taxon>
        <taxon>Chelicerata</taxon>
        <taxon>Arachnida</taxon>
        <taxon>Araneae</taxon>
        <taxon>Araneomorphae</taxon>
        <taxon>Entelegynae</taxon>
        <taxon>Araneoidea</taxon>
        <taxon>Araneidae</taxon>
        <taxon>Araneus</taxon>
    </lineage>
</organism>
<dbReference type="AlphaFoldDB" id="A0A4Y2FDT1"/>
<evidence type="ECO:0000313" key="1">
    <source>
        <dbReference type="EMBL" id="GBM39710.1"/>
    </source>
</evidence>
<gene>
    <name evidence="1" type="ORF">AVEN_47516_1</name>
</gene>
<accession>A0A4Y2FDT1</accession>
<evidence type="ECO:0000313" key="2">
    <source>
        <dbReference type="Proteomes" id="UP000499080"/>
    </source>
</evidence>
<reference evidence="1 2" key="1">
    <citation type="journal article" date="2019" name="Sci. Rep.">
        <title>Orb-weaving spider Araneus ventricosus genome elucidates the spidroin gene catalogue.</title>
        <authorList>
            <person name="Kono N."/>
            <person name="Nakamura H."/>
            <person name="Ohtoshi R."/>
            <person name="Moran D.A.P."/>
            <person name="Shinohara A."/>
            <person name="Yoshida Y."/>
            <person name="Fujiwara M."/>
            <person name="Mori M."/>
            <person name="Tomita M."/>
            <person name="Arakawa K."/>
        </authorList>
    </citation>
    <scope>NUCLEOTIDE SEQUENCE [LARGE SCALE GENOMIC DNA]</scope>
</reference>
<comment type="caution">
    <text evidence="1">The sequence shown here is derived from an EMBL/GenBank/DDBJ whole genome shotgun (WGS) entry which is preliminary data.</text>
</comment>
<sequence length="104" mass="11830">MWTPMYLREWALYGFRFGDESLDERLVWPALVEEVIGHQIPEIWATVGTLLLFSVSWSFLGVDQALSTADLRWNLTYSLVSSVPKAKPNHLATAAPKNLSDVFF</sequence>
<proteinExistence type="predicted"/>
<name>A0A4Y2FDT1_ARAVE</name>
<keyword evidence="2" id="KW-1185">Reference proteome</keyword>
<dbReference type="EMBL" id="BGPR01000905">
    <property type="protein sequence ID" value="GBM39710.1"/>
    <property type="molecule type" value="Genomic_DNA"/>
</dbReference>
<protein>
    <submittedName>
        <fullName evidence="1">Uncharacterized protein</fullName>
    </submittedName>
</protein>